<dbReference type="CDD" id="cd00616">
    <property type="entry name" value="AHBA_syn"/>
    <property type="match status" value="1"/>
</dbReference>
<keyword evidence="4" id="KW-0032">Aminotransferase</keyword>
<dbReference type="GO" id="GO:0008483">
    <property type="term" value="F:transaminase activity"/>
    <property type="evidence" value="ECO:0007669"/>
    <property type="project" value="UniProtKB-KW"/>
</dbReference>
<comment type="similarity">
    <text evidence="2 3">Belongs to the DegT/DnrJ/EryC1 family.</text>
</comment>
<evidence type="ECO:0000256" key="3">
    <source>
        <dbReference type="RuleBase" id="RU004508"/>
    </source>
</evidence>
<dbReference type="RefSeq" id="WP_224454917.1">
    <property type="nucleotide sequence ID" value="NZ_BAAAGG010000021.1"/>
</dbReference>
<dbReference type="InterPro" id="IPR000653">
    <property type="entry name" value="DegT/StrS_aminotransferase"/>
</dbReference>
<dbReference type="Pfam" id="PF01041">
    <property type="entry name" value="DegT_DnrJ_EryC1"/>
    <property type="match status" value="1"/>
</dbReference>
<accession>A0ABP3VNY2</accession>
<dbReference type="InterPro" id="IPR015422">
    <property type="entry name" value="PyrdxlP-dep_Trfase_small"/>
</dbReference>
<dbReference type="Proteomes" id="UP001500185">
    <property type="component" value="Unassembled WGS sequence"/>
</dbReference>
<organism evidence="4 5">
    <name type="scientific">Psychroflexus lacisalsi</name>
    <dbReference type="NCBI Taxonomy" id="503928"/>
    <lineage>
        <taxon>Bacteria</taxon>
        <taxon>Pseudomonadati</taxon>
        <taxon>Bacteroidota</taxon>
        <taxon>Flavobacteriia</taxon>
        <taxon>Flavobacteriales</taxon>
        <taxon>Flavobacteriaceae</taxon>
        <taxon>Psychroflexus</taxon>
    </lineage>
</organism>
<comment type="caution">
    <text evidence="4">The sequence shown here is derived from an EMBL/GenBank/DDBJ whole genome shotgun (WGS) entry which is preliminary data.</text>
</comment>
<dbReference type="SUPFAM" id="SSF53383">
    <property type="entry name" value="PLP-dependent transferases"/>
    <property type="match status" value="1"/>
</dbReference>
<protein>
    <submittedName>
        <fullName evidence="4">DegT/DnrJ/EryC1/StrS family aminotransferase</fullName>
    </submittedName>
</protein>
<dbReference type="Gene3D" id="3.40.640.10">
    <property type="entry name" value="Type I PLP-dependent aspartate aminotransferase-like (Major domain)"/>
    <property type="match status" value="1"/>
</dbReference>
<dbReference type="InterPro" id="IPR015424">
    <property type="entry name" value="PyrdxlP-dep_Trfase"/>
</dbReference>
<dbReference type="Gene3D" id="3.90.1150.10">
    <property type="entry name" value="Aspartate Aminotransferase, domain 1"/>
    <property type="match status" value="1"/>
</dbReference>
<dbReference type="PIRSF" id="PIRSF000390">
    <property type="entry name" value="PLP_StrS"/>
    <property type="match status" value="1"/>
</dbReference>
<proteinExistence type="inferred from homology"/>
<evidence type="ECO:0000313" key="4">
    <source>
        <dbReference type="EMBL" id="GAA0761312.1"/>
    </source>
</evidence>
<dbReference type="InterPro" id="IPR015421">
    <property type="entry name" value="PyrdxlP-dep_Trfase_major"/>
</dbReference>
<keyword evidence="1 3" id="KW-0663">Pyridoxal phosphate</keyword>
<dbReference type="EMBL" id="BAAAGG010000021">
    <property type="protein sequence ID" value="GAA0761312.1"/>
    <property type="molecule type" value="Genomic_DNA"/>
</dbReference>
<evidence type="ECO:0000313" key="5">
    <source>
        <dbReference type="Proteomes" id="UP001500185"/>
    </source>
</evidence>
<name>A0ABP3VNY2_9FLAO</name>
<evidence type="ECO:0000256" key="1">
    <source>
        <dbReference type="ARBA" id="ARBA00022898"/>
    </source>
</evidence>
<dbReference type="PANTHER" id="PTHR30244">
    <property type="entry name" value="TRANSAMINASE"/>
    <property type="match status" value="1"/>
</dbReference>
<keyword evidence="4" id="KW-0808">Transferase</keyword>
<dbReference type="PANTHER" id="PTHR30244:SF36">
    <property type="entry name" value="3-OXO-GLUCOSE-6-PHOSPHATE:GLUTAMATE AMINOTRANSFERASE"/>
    <property type="match status" value="1"/>
</dbReference>
<reference evidence="5" key="1">
    <citation type="journal article" date="2019" name="Int. J. Syst. Evol. Microbiol.">
        <title>The Global Catalogue of Microorganisms (GCM) 10K type strain sequencing project: providing services to taxonomists for standard genome sequencing and annotation.</title>
        <authorList>
            <consortium name="The Broad Institute Genomics Platform"/>
            <consortium name="The Broad Institute Genome Sequencing Center for Infectious Disease"/>
            <person name="Wu L."/>
            <person name="Ma J."/>
        </authorList>
    </citation>
    <scope>NUCLEOTIDE SEQUENCE [LARGE SCALE GENOMIC DNA]</scope>
    <source>
        <strain evidence="5">JCM 16231</strain>
    </source>
</reference>
<sequence length="388" mass="43486">MKKLQMVDLKGQYEKIKKEVDKSIIDVVDSTAYINGPAVKQFQENLEQYMDVKHVIPCANGTDALQISMMALGLKPGDEVITVDFTFAATVEVIALLNLTPVLIDVDKDTFNIDLKKLEQAITPKTKAIVPVHLFGHVAQMEEIMDIAKAHNLYVIEDNAQAIGADYTFKNGSQQKAGTIGNVGATSFFPSKNLGAYGDGGAIFTNDDDLAHTIRGVVNHGMYERYHHDVVGVNSRLDSVQAAILDIKLKHLDDYSSRRQNAARHYNEALSKSENLQTPKTITHKQCDNSKGICDTCDCHVFHQYTIKIKNGKRDELVNHFKANNIPHGVYYPIPLHSQKAYKDERYDEKEFVVTNQLVDEVISLPMHTELDKEQIDYITLEIIKVVG</sequence>
<keyword evidence="5" id="KW-1185">Reference proteome</keyword>
<evidence type="ECO:0000256" key="2">
    <source>
        <dbReference type="ARBA" id="ARBA00037999"/>
    </source>
</evidence>
<gene>
    <name evidence="4" type="ORF">GCM10009433_20470</name>
</gene>